<keyword evidence="2" id="KW-1185">Reference proteome</keyword>
<dbReference type="PROSITE" id="PS51257">
    <property type="entry name" value="PROKAR_LIPOPROTEIN"/>
    <property type="match status" value="1"/>
</dbReference>
<dbReference type="InterPro" id="IPR025396">
    <property type="entry name" value="DUF4302"/>
</dbReference>
<dbReference type="OrthoDB" id="1150854at2"/>
<proteinExistence type="predicted"/>
<name>A0A4Q1JKH0_9BACT</name>
<gene>
    <name evidence="1" type="ORF">EO244_12680</name>
</gene>
<dbReference type="Pfam" id="PF14135">
    <property type="entry name" value="DUF4302"/>
    <property type="match status" value="1"/>
</dbReference>
<organism evidence="1 2">
    <name type="scientific">Ancylomarina salipaludis</name>
    <dbReference type="NCBI Taxonomy" id="2501299"/>
    <lineage>
        <taxon>Bacteria</taxon>
        <taxon>Pseudomonadati</taxon>
        <taxon>Bacteroidota</taxon>
        <taxon>Bacteroidia</taxon>
        <taxon>Marinilabiliales</taxon>
        <taxon>Marinifilaceae</taxon>
        <taxon>Ancylomarina</taxon>
    </lineage>
</organism>
<comment type="caution">
    <text evidence="1">The sequence shown here is derived from an EMBL/GenBank/DDBJ whole genome shotgun (WGS) entry which is preliminary data.</text>
</comment>
<reference evidence="1 2" key="1">
    <citation type="submission" date="2019-01" db="EMBL/GenBank/DDBJ databases">
        <title>Ancylomarina salipaludis sp. nov., isolated from a salt marsh.</title>
        <authorList>
            <person name="Yoon J.-H."/>
        </authorList>
    </citation>
    <scope>NUCLEOTIDE SEQUENCE [LARGE SCALE GENOMIC DNA]</scope>
    <source>
        <strain evidence="1 2">SHSM-M15</strain>
    </source>
</reference>
<protein>
    <submittedName>
        <fullName evidence="1">DUF4302 domain-containing protein</fullName>
    </submittedName>
</protein>
<dbReference type="AlphaFoldDB" id="A0A4Q1JKH0"/>
<evidence type="ECO:0000313" key="2">
    <source>
        <dbReference type="Proteomes" id="UP000289703"/>
    </source>
</evidence>
<evidence type="ECO:0000313" key="1">
    <source>
        <dbReference type="EMBL" id="RXQ90953.1"/>
    </source>
</evidence>
<dbReference type="Proteomes" id="UP000289703">
    <property type="component" value="Unassembled WGS sequence"/>
</dbReference>
<dbReference type="EMBL" id="SAXA01000012">
    <property type="protein sequence ID" value="RXQ90953.1"/>
    <property type="molecule type" value="Genomic_DNA"/>
</dbReference>
<sequence length="470" mass="54320">MKFIMKIRYIILFVLISFGISSCGKNDFDNKFDELPDQRIQSTIKEYKEILTEPEFGWKMNYSLGSGIEYMAYNIVHFNADNTVSIKSKMVDNAIVSEYKIFSEADVELVFNTFNENLTSFSYPNAKAPNGYGGDVEFNFVSISEDKTEIVLKGKVNNGILKLQKADRDLSDFSSIQKYVNYLSAQRTDSYMNLAITSGLGATEDEPIVLGMDLSSMASAADYNFDFKGQFYSGRKMLYFDHDGMGLSTPIKLEDSEIQYFTYNENKHRYELAKSDLKGYLYCTKLPTYYVPGVYDEIMDHYSLKLRASFGQVWDKYIAMKRANTLIKNMVIVTDYKQRIPKFDKDGNPVFDEVFNEDYTLGKSLGEGLLFSFEDKTQFYFYFVPLEIKKLQEDRVAMKRLPGEFCVVKKGEDLNPIAESIKGNKEFNDLVDYLCNEGGWYIRRTVEGGLIDWDFISQDNPNDYFYTRLY</sequence>
<accession>A0A4Q1JKH0</accession>